<sequence>MTVLKIIEIFLLVLYAVCESCEAYHRYANIKSDQHKNSLWNNKLYNVNSASSSSTSSSSWYRNNHQYGGTTTTTTAIPHHIRHGGYNSRYPKLDGVMHRLNPSRKPKSTENTSFRGKKTNEHRWDSYYEENDYDEDDALESIDGKEEDLAEDEHKWVSQFPSIFLSFICKYRDREVY</sequence>
<keyword evidence="1" id="KW-0732">Signal</keyword>
<accession>A0AAW1I821</accession>
<organism evidence="2 3">
    <name type="scientific">Popillia japonica</name>
    <name type="common">Japanese beetle</name>
    <dbReference type="NCBI Taxonomy" id="7064"/>
    <lineage>
        <taxon>Eukaryota</taxon>
        <taxon>Metazoa</taxon>
        <taxon>Ecdysozoa</taxon>
        <taxon>Arthropoda</taxon>
        <taxon>Hexapoda</taxon>
        <taxon>Insecta</taxon>
        <taxon>Pterygota</taxon>
        <taxon>Neoptera</taxon>
        <taxon>Endopterygota</taxon>
        <taxon>Coleoptera</taxon>
        <taxon>Polyphaga</taxon>
        <taxon>Scarabaeiformia</taxon>
        <taxon>Scarabaeidae</taxon>
        <taxon>Rutelinae</taxon>
        <taxon>Popillia</taxon>
    </lineage>
</organism>
<feature type="signal peptide" evidence="1">
    <location>
        <begin position="1"/>
        <end position="23"/>
    </location>
</feature>
<proteinExistence type="predicted"/>
<protein>
    <submittedName>
        <fullName evidence="2">Uncharacterized protein</fullName>
    </submittedName>
</protein>
<feature type="chain" id="PRO_5043508745" evidence="1">
    <location>
        <begin position="24"/>
        <end position="177"/>
    </location>
</feature>
<dbReference type="AlphaFoldDB" id="A0AAW1I821"/>
<gene>
    <name evidence="2" type="ORF">QE152_g38333</name>
</gene>
<comment type="caution">
    <text evidence="2">The sequence shown here is derived from an EMBL/GenBank/DDBJ whole genome shotgun (WGS) entry which is preliminary data.</text>
</comment>
<keyword evidence="3" id="KW-1185">Reference proteome</keyword>
<evidence type="ECO:0000313" key="2">
    <source>
        <dbReference type="EMBL" id="KAK9685057.1"/>
    </source>
</evidence>
<reference evidence="2 3" key="1">
    <citation type="journal article" date="2024" name="BMC Genomics">
        <title>De novo assembly and annotation of Popillia japonica's genome with initial clues to its potential as an invasive pest.</title>
        <authorList>
            <person name="Cucini C."/>
            <person name="Boschi S."/>
            <person name="Funari R."/>
            <person name="Cardaioli E."/>
            <person name="Iannotti N."/>
            <person name="Marturano G."/>
            <person name="Paoli F."/>
            <person name="Bruttini M."/>
            <person name="Carapelli A."/>
            <person name="Frati F."/>
            <person name="Nardi F."/>
        </authorList>
    </citation>
    <scope>NUCLEOTIDE SEQUENCE [LARGE SCALE GENOMIC DNA]</scope>
    <source>
        <strain evidence="2">DMR45628</strain>
    </source>
</reference>
<dbReference type="EMBL" id="JASPKY010000813">
    <property type="protein sequence ID" value="KAK9685057.1"/>
    <property type="molecule type" value="Genomic_DNA"/>
</dbReference>
<evidence type="ECO:0000313" key="3">
    <source>
        <dbReference type="Proteomes" id="UP001458880"/>
    </source>
</evidence>
<evidence type="ECO:0000256" key="1">
    <source>
        <dbReference type="SAM" id="SignalP"/>
    </source>
</evidence>
<dbReference type="Proteomes" id="UP001458880">
    <property type="component" value="Unassembled WGS sequence"/>
</dbReference>
<name>A0AAW1I821_POPJA</name>